<keyword evidence="2" id="KW-1185">Reference proteome</keyword>
<evidence type="ECO:0000313" key="2">
    <source>
        <dbReference type="Proteomes" id="UP000252519"/>
    </source>
</evidence>
<evidence type="ECO:0000313" key="1">
    <source>
        <dbReference type="EMBL" id="RCN36091.1"/>
    </source>
</evidence>
<proteinExistence type="predicted"/>
<comment type="caution">
    <text evidence="1">The sequence shown here is derived from an EMBL/GenBank/DDBJ whole genome shotgun (WGS) entry which is preliminary data.</text>
</comment>
<reference evidence="1 2" key="1">
    <citation type="submission" date="2014-10" db="EMBL/GenBank/DDBJ databases">
        <title>Draft genome of the hookworm Ancylostoma caninum.</title>
        <authorList>
            <person name="Mitreva M."/>
        </authorList>
    </citation>
    <scope>NUCLEOTIDE SEQUENCE [LARGE SCALE GENOMIC DNA]</scope>
    <source>
        <strain evidence="1 2">Baltimore</strain>
    </source>
</reference>
<name>A0A368FV60_ANCCA</name>
<accession>A0A368FV60</accession>
<protein>
    <submittedName>
        <fullName evidence="1">Uncharacterized protein</fullName>
    </submittedName>
</protein>
<gene>
    <name evidence="1" type="ORF">ANCCAN_18041</name>
</gene>
<dbReference type="OrthoDB" id="5844326at2759"/>
<dbReference type="EMBL" id="JOJR01000591">
    <property type="protein sequence ID" value="RCN36091.1"/>
    <property type="molecule type" value="Genomic_DNA"/>
</dbReference>
<organism evidence="1 2">
    <name type="scientific">Ancylostoma caninum</name>
    <name type="common">Dog hookworm</name>
    <dbReference type="NCBI Taxonomy" id="29170"/>
    <lineage>
        <taxon>Eukaryota</taxon>
        <taxon>Metazoa</taxon>
        <taxon>Ecdysozoa</taxon>
        <taxon>Nematoda</taxon>
        <taxon>Chromadorea</taxon>
        <taxon>Rhabditida</taxon>
        <taxon>Rhabditina</taxon>
        <taxon>Rhabditomorpha</taxon>
        <taxon>Strongyloidea</taxon>
        <taxon>Ancylostomatidae</taxon>
        <taxon>Ancylostomatinae</taxon>
        <taxon>Ancylostoma</taxon>
    </lineage>
</organism>
<sequence length="155" mass="18578">MNYKLFFAFTVVPTSYAIWPFASRYDENAVLDFVMRITNISFNDMVFIQTLRTWGLGDDAILEQAKYEKPLLYEKIVNFLEKYNMLSLRARQYVKKGVLTALRHAYFYSREEYYTLEQLDEAEWFVEKLELLPIHDELVEAFPEIEIDVTPPWNY</sequence>
<dbReference type="Proteomes" id="UP000252519">
    <property type="component" value="Unassembled WGS sequence"/>
</dbReference>
<dbReference type="AlphaFoldDB" id="A0A368FV60"/>